<sequence>MSISGISSSGHVHPPIDSRSSAGKEQGLAREEALTEAEQREVAELEARDREVRAHEAAHVAAGGGLVTSGATYSFRTGPDGERYAVGGEVRIDTSEGSTPEETADKARQIAAAALAPADPSSQDRQVAAKARAMEAEARAEIVALRAEEAQRGSEQEDPATPVHDLSRAYGNSAPSGRSVDVYA</sequence>
<dbReference type="EMBL" id="SNVV01000030">
    <property type="protein sequence ID" value="TDN45506.1"/>
    <property type="molecule type" value="Genomic_DNA"/>
</dbReference>
<evidence type="ECO:0000256" key="1">
    <source>
        <dbReference type="SAM" id="MobiDB-lite"/>
    </source>
</evidence>
<gene>
    <name evidence="2" type="ORF">C7389_13016</name>
</gene>
<accession>A0A4R6DKW0</accession>
<reference evidence="2 3" key="1">
    <citation type="submission" date="2019-03" db="EMBL/GenBank/DDBJ databases">
        <title>Genomic Encyclopedia of Type Strains, Phase IV (KMG-IV): sequencing the most valuable type-strain genomes for metagenomic binning, comparative biology and taxonomic classification.</title>
        <authorList>
            <person name="Goeker M."/>
        </authorList>
    </citation>
    <scope>NUCLEOTIDE SEQUENCE [LARGE SCALE GENOMIC DNA]</scope>
    <source>
        <strain evidence="2 3">DSM 12121</strain>
    </source>
</reference>
<dbReference type="InterPro" id="IPR021973">
    <property type="entry name" value="SprA-related"/>
</dbReference>
<keyword evidence="3" id="KW-1185">Reference proteome</keyword>
<comment type="caution">
    <text evidence="2">The sequence shown here is derived from an EMBL/GenBank/DDBJ whole genome shotgun (WGS) entry which is preliminary data.</text>
</comment>
<feature type="compositionally biased region" description="Low complexity" evidence="1">
    <location>
        <begin position="1"/>
        <end position="10"/>
    </location>
</feature>
<evidence type="ECO:0000313" key="2">
    <source>
        <dbReference type="EMBL" id="TDN45506.1"/>
    </source>
</evidence>
<dbReference type="RefSeq" id="WP_133594881.1">
    <property type="nucleotide sequence ID" value="NZ_SNVV01000030.1"/>
</dbReference>
<dbReference type="Pfam" id="PF12118">
    <property type="entry name" value="SprA-related"/>
    <property type="match status" value="1"/>
</dbReference>
<dbReference type="OrthoDB" id="9812722at2"/>
<feature type="region of interest" description="Disordered" evidence="1">
    <location>
        <begin position="146"/>
        <end position="184"/>
    </location>
</feature>
<name>A0A4R6DKW0_9RHOO</name>
<feature type="region of interest" description="Disordered" evidence="1">
    <location>
        <begin position="1"/>
        <end position="104"/>
    </location>
</feature>
<dbReference type="AlphaFoldDB" id="A0A4R6DKW0"/>
<organism evidence="2 3">
    <name type="scientific">Azoarcus indigens</name>
    <dbReference type="NCBI Taxonomy" id="29545"/>
    <lineage>
        <taxon>Bacteria</taxon>
        <taxon>Pseudomonadati</taxon>
        <taxon>Pseudomonadota</taxon>
        <taxon>Betaproteobacteria</taxon>
        <taxon>Rhodocyclales</taxon>
        <taxon>Zoogloeaceae</taxon>
        <taxon>Azoarcus</taxon>
    </lineage>
</organism>
<evidence type="ECO:0000313" key="3">
    <source>
        <dbReference type="Proteomes" id="UP000295129"/>
    </source>
</evidence>
<proteinExistence type="predicted"/>
<feature type="compositionally biased region" description="Basic and acidic residues" evidence="1">
    <location>
        <begin position="146"/>
        <end position="155"/>
    </location>
</feature>
<dbReference type="Proteomes" id="UP000295129">
    <property type="component" value="Unassembled WGS sequence"/>
</dbReference>
<feature type="compositionally biased region" description="Basic and acidic residues" evidence="1">
    <location>
        <begin position="27"/>
        <end position="58"/>
    </location>
</feature>
<protein>
    <submittedName>
        <fullName evidence="2">SprA family protein</fullName>
    </submittedName>
</protein>